<evidence type="ECO:0000259" key="2">
    <source>
        <dbReference type="Pfam" id="PF03703"/>
    </source>
</evidence>
<evidence type="ECO:0000256" key="1">
    <source>
        <dbReference type="SAM" id="Phobius"/>
    </source>
</evidence>
<dbReference type="PANTHER" id="PTHR35688:SF2">
    <property type="entry name" value="NAD(P)-LINKED OXIDOREDUCTASE SUPERFAMILY PROTEIN"/>
    <property type="match status" value="1"/>
</dbReference>
<organism evidence="3">
    <name type="scientific">Timspurckia oligopyrenoides</name>
    <dbReference type="NCBI Taxonomy" id="708627"/>
    <lineage>
        <taxon>Eukaryota</taxon>
        <taxon>Rhodophyta</taxon>
        <taxon>Bangiophyceae</taxon>
        <taxon>Porphyridiales</taxon>
        <taxon>Porphyridiaceae</taxon>
        <taxon>Timspurckia</taxon>
    </lineage>
</organism>
<gene>
    <name evidence="3" type="ORF">TOLI1172_LOCUS8249</name>
</gene>
<keyword evidence="1" id="KW-1133">Transmembrane helix</keyword>
<dbReference type="Pfam" id="PF03703">
    <property type="entry name" value="bPH_2"/>
    <property type="match status" value="1"/>
</dbReference>
<dbReference type="PROSITE" id="PS51257">
    <property type="entry name" value="PROKAR_LIPOPROTEIN"/>
    <property type="match status" value="1"/>
</dbReference>
<keyword evidence="1" id="KW-0472">Membrane</keyword>
<proteinExistence type="predicted"/>
<evidence type="ECO:0000313" key="3">
    <source>
        <dbReference type="EMBL" id="CAD8823850.1"/>
    </source>
</evidence>
<reference evidence="3" key="1">
    <citation type="submission" date="2021-01" db="EMBL/GenBank/DDBJ databases">
        <authorList>
            <person name="Corre E."/>
            <person name="Pelletier E."/>
            <person name="Niang G."/>
            <person name="Scheremetjew M."/>
            <person name="Finn R."/>
            <person name="Kale V."/>
            <person name="Holt S."/>
            <person name="Cochrane G."/>
            <person name="Meng A."/>
            <person name="Brown T."/>
            <person name="Cohen L."/>
        </authorList>
    </citation>
    <scope>NUCLEOTIDE SEQUENCE</scope>
    <source>
        <strain evidence="3">CCMP3278</strain>
    </source>
</reference>
<dbReference type="EMBL" id="HBFP01011418">
    <property type="protein sequence ID" value="CAD8823850.1"/>
    <property type="molecule type" value="Transcribed_RNA"/>
</dbReference>
<keyword evidence="1" id="KW-0812">Transmembrane</keyword>
<accession>A0A7S0ZJI6</accession>
<sequence length="213" mass="23773">METCRMGYLNYGAAFVGGFGGSCLEVNRSSFVKGQLNCSVNTQVVSSLSVQRYGGNRSILRMTDGKGSAAKFTPGSGKMSVPKQKLEPEEVIYDGKPAWTELIVPALTVLTVIGIIPFIAAVSRQFWVRYRITSRRIAIDGGFQGKDHVEIVYRDIDEIRYIRRMGGSSADVVFFLKDGAKLELRSVPDFNRIYEYILTRVPEEVRERSQNVA</sequence>
<name>A0A7S0ZJI6_9RHOD</name>
<dbReference type="InterPro" id="IPR005182">
    <property type="entry name" value="YdbS-like_PH"/>
</dbReference>
<dbReference type="PANTHER" id="PTHR35688">
    <property type="entry name" value="NAD(P)-LINKED OXIDOREDUCTASE SUPERFAMILY PROTEIN"/>
    <property type="match status" value="1"/>
</dbReference>
<feature type="transmembrane region" description="Helical" evidence="1">
    <location>
        <begin position="102"/>
        <end position="122"/>
    </location>
</feature>
<dbReference type="AlphaFoldDB" id="A0A7S0ZJI6"/>
<feature type="domain" description="YdbS-like PH" evidence="2">
    <location>
        <begin position="126"/>
        <end position="197"/>
    </location>
</feature>
<protein>
    <recommendedName>
        <fullName evidence="2">YdbS-like PH domain-containing protein</fullName>
    </recommendedName>
</protein>